<evidence type="ECO:0000256" key="4">
    <source>
        <dbReference type="ARBA" id="ARBA00011233"/>
    </source>
</evidence>
<dbReference type="NCBIfam" id="NF006875">
    <property type="entry name" value="PRK09372.1"/>
    <property type="match status" value="1"/>
</dbReference>
<name>A0ABZ0AXB1_9BURK</name>
<evidence type="ECO:0000256" key="9">
    <source>
        <dbReference type="RuleBase" id="RU004338"/>
    </source>
</evidence>
<dbReference type="InterPro" id="IPR005493">
    <property type="entry name" value="RraA/RraA-like"/>
</dbReference>
<evidence type="ECO:0000256" key="6">
    <source>
        <dbReference type="ARBA" id="ARBA00023239"/>
    </source>
</evidence>
<dbReference type="RefSeq" id="WP_313866722.1">
    <property type="nucleotide sequence ID" value="NZ_CP132507.1"/>
</dbReference>
<evidence type="ECO:0000313" key="11">
    <source>
        <dbReference type="Proteomes" id="UP001302257"/>
    </source>
</evidence>
<comment type="similarity">
    <text evidence="3 9">Belongs to the class II aldolase/RraA-like family.</text>
</comment>
<dbReference type="CDD" id="cd16841">
    <property type="entry name" value="RraA_family"/>
    <property type="match status" value="1"/>
</dbReference>
<dbReference type="Gene3D" id="3.50.30.40">
    <property type="entry name" value="Ribonuclease E inhibitor RraA/RraA-like"/>
    <property type="match status" value="1"/>
</dbReference>
<evidence type="ECO:0000313" key="10">
    <source>
        <dbReference type="EMBL" id="WNO03841.1"/>
    </source>
</evidence>
<dbReference type="InterPro" id="IPR036704">
    <property type="entry name" value="RraA/RraA-like_sf"/>
</dbReference>
<dbReference type="EC" id="4.1.3.17" evidence="9"/>
<dbReference type="Pfam" id="PF03737">
    <property type="entry name" value="RraA-like"/>
    <property type="match status" value="1"/>
</dbReference>
<evidence type="ECO:0000256" key="2">
    <source>
        <dbReference type="ARBA" id="ARBA00001968"/>
    </source>
</evidence>
<gene>
    <name evidence="10" type="primary">rraA</name>
    <name evidence="10" type="ORF">RAN89_13075</name>
</gene>
<dbReference type="SUPFAM" id="SSF89562">
    <property type="entry name" value="RraA-like"/>
    <property type="match status" value="1"/>
</dbReference>
<evidence type="ECO:0000256" key="3">
    <source>
        <dbReference type="ARBA" id="ARBA00008621"/>
    </source>
</evidence>
<evidence type="ECO:0000256" key="1">
    <source>
        <dbReference type="ARBA" id="ARBA00001342"/>
    </source>
</evidence>
<evidence type="ECO:0000256" key="8">
    <source>
        <dbReference type="ARBA" id="ARBA00047973"/>
    </source>
</evidence>
<comment type="catalytic activity">
    <reaction evidence="8 9">
        <text>oxaloacetate + H(+) = pyruvate + CO2</text>
        <dbReference type="Rhea" id="RHEA:15641"/>
        <dbReference type="ChEBI" id="CHEBI:15361"/>
        <dbReference type="ChEBI" id="CHEBI:15378"/>
        <dbReference type="ChEBI" id="CHEBI:16452"/>
        <dbReference type="ChEBI" id="CHEBI:16526"/>
        <dbReference type="EC" id="4.1.1.112"/>
    </reaction>
</comment>
<accession>A0ABZ0AXB1</accession>
<dbReference type="PANTHER" id="PTHR33254:SF4">
    <property type="entry name" value="4-HYDROXY-4-METHYL-2-OXOGLUTARATE ALDOLASE 3-RELATED"/>
    <property type="match status" value="1"/>
</dbReference>
<keyword evidence="6 9" id="KW-0456">Lyase</keyword>
<proteinExistence type="inferred from homology"/>
<dbReference type="EMBL" id="CP132507">
    <property type="protein sequence ID" value="WNO03841.1"/>
    <property type="molecule type" value="Genomic_DNA"/>
</dbReference>
<comment type="cofactor">
    <cofactor evidence="2 9">
        <name>a divalent metal cation</name>
        <dbReference type="ChEBI" id="CHEBI:60240"/>
    </cofactor>
</comment>
<dbReference type="InterPro" id="IPR010203">
    <property type="entry name" value="RraA"/>
</dbReference>
<reference evidence="10 11" key="1">
    <citation type="submission" date="2023-08" db="EMBL/GenBank/DDBJ databases">
        <title>Rhodoferax potami sp. nov. and Rhodoferax mekongensis sp. nov., isolated from the Mekong River in Thailand.</title>
        <authorList>
            <person name="Kitikhun S."/>
            <person name="Charoenyingcharoen P."/>
            <person name="Siriarchawattana P."/>
            <person name="Likhitrattanapisal S."/>
            <person name="Nilsakha T."/>
            <person name="Chanpet A."/>
            <person name="Rattanawaree P."/>
            <person name="Ingsriswang S."/>
        </authorList>
    </citation>
    <scope>NUCLEOTIDE SEQUENCE [LARGE SCALE GENOMIC DNA]</scope>
    <source>
        <strain evidence="10 11">TBRC 17307</strain>
    </source>
</reference>
<sequence>MSTPAHAPFSTCDFCDVHKNDQSGDFRVLPPVFKDFGGLKSFMGPVYTVQCFEDNTFVKQAVDSQGWIDTPTGRVAQVLVVDGGASLRRALLGGNLAAAAARNGWAGVLIDGCVRDLAELEQQQVGIRALAPMPLPTEKRQQGLVQLPVRIQGVWVRPGEWLYADCDGVVVSSKPLM</sequence>
<dbReference type="PANTHER" id="PTHR33254">
    <property type="entry name" value="4-HYDROXY-4-METHYL-2-OXOGLUTARATE ALDOLASE 3-RELATED"/>
    <property type="match status" value="1"/>
</dbReference>
<dbReference type="EC" id="4.1.1.112" evidence="9"/>
<evidence type="ECO:0000256" key="5">
    <source>
        <dbReference type="ARBA" id="ARBA00022723"/>
    </source>
</evidence>
<keyword evidence="5 9" id="KW-0479">Metal-binding</keyword>
<organism evidence="10 11">
    <name type="scientific">Rhodoferax mekongensis</name>
    <dbReference type="NCBI Taxonomy" id="3068341"/>
    <lineage>
        <taxon>Bacteria</taxon>
        <taxon>Pseudomonadati</taxon>
        <taxon>Pseudomonadota</taxon>
        <taxon>Betaproteobacteria</taxon>
        <taxon>Burkholderiales</taxon>
        <taxon>Comamonadaceae</taxon>
        <taxon>Rhodoferax</taxon>
    </lineage>
</organism>
<keyword evidence="11" id="KW-1185">Reference proteome</keyword>
<comment type="subunit">
    <text evidence="4 9">Homotrimer.</text>
</comment>
<evidence type="ECO:0000256" key="7">
    <source>
        <dbReference type="ARBA" id="ARBA00025046"/>
    </source>
</evidence>
<comment type="catalytic activity">
    <reaction evidence="1 9">
        <text>4-hydroxy-4-methyl-2-oxoglutarate = 2 pyruvate</text>
        <dbReference type="Rhea" id="RHEA:22748"/>
        <dbReference type="ChEBI" id="CHEBI:15361"/>
        <dbReference type="ChEBI" id="CHEBI:58276"/>
        <dbReference type="EC" id="4.1.3.17"/>
    </reaction>
</comment>
<dbReference type="NCBIfam" id="TIGR01935">
    <property type="entry name" value="NOT-MenG"/>
    <property type="match status" value="1"/>
</dbReference>
<protein>
    <recommendedName>
        <fullName evidence="9">4-hydroxy-4-methyl-2-oxoglutarate aldolase</fullName>
        <shortName evidence="9">HMG aldolase</shortName>
        <ecNumber evidence="9">4.1.1.112</ecNumber>
        <ecNumber evidence="9">4.1.3.17</ecNumber>
    </recommendedName>
    <alternativeName>
        <fullName evidence="9">Oxaloacetate decarboxylase</fullName>
    </alternativeName>
</protein>
<dbReference type="Proteomes" id="UP001302257">
    <property type="component" value="Chromosome"/>
</dbReference>
<comment type="function">
    <text evidence="7 9">Catalyzes the aldol cleavage of 4-hydroxy-4-methyl-2-oxoglutarate (HMG) into 2 molecules of pyruvate. Also contains a secondary oxaloacetate (OAA) decarboxylase activity due to the common pyruvate enolate transition state formed following C-C bond cleavage in the retro-aldol and decarboxylation reactions.</text>
</comment>